<dbReference type="GO" id="GO:0016787">
    <property type="term" value="F:hydrolase activity"/>
    <property type="evidence" value="ECO:0007669"/>
    <property type="project" value="InterPro"/>
</dbReference>
<evidence type="ECO:0000313" key="3">
    <source>
        <dbReference type="EMBL" id="SBW00116.1"/>
    </source>
</evidence>
<feature type="chain" id="PRO_5013210903" description="3-keto-alpha-glucoside-1,2-lyase/3-keto-2-hydroxy-glucal hydratase domain-containing protein" evidence="1">
    <location>
        <begin position="22"/>
        <end position="302"/>
    </location>
</feature>
<keyword evidence="1" id="KW-0732">Signal</keyword>
<name>A0A212JL05_9BACT</name>
<feature type="domain" description="3-keto-alpha-glucoside-1,2-lyase/3-keto-2-hydroxy-glucal hydratase" evidence="2">
    <location>
        <begin position="32"/>
        <end position="288"/>
    </location>
</feature>
<dbReference type="Gene3D" id="2.60.120.560">
    <property type="entry name" value="Exo-inulinase, domain 1"/>
    <property type="match status" value="1"/>
</dbReference>
<feature type="signal peptide" evidence="1">
    <location>
        <begin position="1"/>
        <end position="21"/>
    </location>
</feature>
<dbReference type="Pfam" id="PF06439">
    <property type="entry name" value="3keto-disac_hyd"/>
    <property type="match status" value="1"/>
</dbReference>
<gene>
    <name evidence="3" type="ORF">KL86DYS1_20108</name>
</gene>
<reference evidence="3" key="1">
    <citation type="submission" date="2016-04" db="EMBL/GenBank/DDBJ databases">
        <authorList>
            <person name="Evans L.H."/>
            <person name="Alamgir A."/>
            <person name="Owens N."/>
            <person name="Weber N.D."/>
            <person name="Virtaneva K."/>
            <person name="Barbian K."/>
            <person name="Babar A."/>
            <person name="Rosenke K."/>
        </authorList>
    </citation>
    <scope>NUCLEOTIDE SEQUENCE</scope>
    <source>
        <strain evidence="3">86-1</strain>
    </source>
</reference>
<evidence type="ECO:0000256" key="1">
    <source>
        <dbReference type="SAM" id="SignalP"/>
    </source>
</evidence>
<sequence length="302" mass="34593">MNNLTSSKILILGFTALLFWACGNKPSNNEDGWETLLDKNMSEWESYLSYEMKNSYNGSIPQNANGDTIQPIGYNTSYKDVFTVVSDENNDPVLRISGEVYGCVFTKESYRNYHLRLKMRWGEMKWEPRLNKAYDSGILYHSQGEPGIDYWRSWMLSHEFQLIESSPEGNNGDYWCIGKTQMDVRVRNDSGKMVFDPQAPLTTMGAGIPDGYYCAVNKPNGKPRGEWNDIDLICFEGKSLHIVNGEVVMALSNLRYTDENNITHPLDEGKIQLQSEAGEVFFKDIKIRKITEIPSQYGKYFK</sequence>
<dbReference type="EMBL" id="FLUM01000002">
    <property type="protein sequence ID" value="SBW00116.1"/>
    <property type="molecule type" value="Genomic_DNA"/>
</dbReference>
<dbReference type="InterPro" id="IPR010496">
    <property type="entry name" value="AL/BT2_dom"/>
</dbReference>
<accession>A0A212JL05</accession>
<protein>
    <recommendedName>
        <fullName evidence="2">3-keto-alpha-glucoside-1,2-lyase/3-keto-2-hydroxy-glucal hydratase domain-containing protein</fullName>
    </recommendedName>
</protein>
<organism evidence="3">
    <name type="scientific">uncultured Dysgonomonas sp</name>
    <dbReference type="NCBI Taxonomy" id="206096"/>
    <lineage>
        <taxon>Bacteria</taxon>
        <taxon>Pseudomonadati</taxon>
        <taxon>Bacteroidota</taxon>
        <taxon>Bacteroidia</taxon>
        <taxon>Bacteroidales</taxon>
        <taxon>Dysgonomonadaceae</taxon>
        <taxon>Dysgonomonas</taxon>
        <taxon>environmental samples</taxon>
    </lineage>
</organism>
<dbReference type="AlphaFoldDB" id="A0A212JL05"/>
<evidence type="ECO:0000259" key="2">
    <source>
        <dbReference type="Pfam" id="PF06439"/>
    </source>
</evidence>
<dbReference type="RefSeq" id="WP_296941246.1">
    <property type="nucleotide sequence ID" value="NZ_LT599032.1"/>
</dbReference>
<proteinExistence type="predicted"/>